<evidence type="ECO:0000256" key="2">
    <source>
        <dbReference type="SAM" id="Phobius"/>
    </source>
</evidence>
<protein>
    <submittedName>
        <fullName evidence="3">Uncharacterized protein</fullName>
    </submittedName>
</protein>
<keyword evidence="2" id="KW-0812">Transmembrane</keyword>
<reference evidence="3 4" key="1">
    <citation type="submission" date="2020-01" db="EMBL/GenBank/DDBJ databases">
        <authorList>
            <person name="Gupta K D."/>
        </authorList>
    </citation>
    <scope>NUCLEOTIDE SEQUENCE [LARGE SCALE GENOMIC DNA]</scope>
</reference>
<evidence type="ECO:0000256" key="1">
    <source>
        <dbReference type="SAM" id="MobiDB-lite"/>
    </source>
</evidence>
<feature type="region of interest" description="Disordered" evidence="1">
    <location>
        <begin position="94"/>
        <end position="122"/>
    </location>
</feature>
<dbReference type="EMBL" id="CACVBS010000080">
    <property type="protein sequence ID" value="CAA7269787.1"/>
    <property type="molecule type" value="Genomic_DNA"/>
</dbReference>
<organism evidence="3 4">
    <name type="scientific">Cyclocybe aegerita</name>
    <name type="common">Black poplar mushroom</name>
    <name type="synonym">Agrocybe aegerita</name>
    <dbReference type="NCBI Taxonomy" id="1973307"/>
    <lineage>
        <taxon>Eukaryota</taxon>
        <taxon>Fungi</taxon>
        <taxon>Dikarya</taxon>
        <taxon>Basidiomycota</taxon>
        <taxon>Agaricomycotina</taxon>
        <taxon>Agaricomycetes</taxon>
        <taxon>Agaricomycetidae</taxon>
        <taxon>Agaricales</taxon>
        <taxon>Agaricineae</taxon>
        <taxon>Bolbitiaceae</taxon>
        <taxon>Cyclocybe</taxon>
    </lineage>
</organism>
<keyword evidence="2" id="KW-0472">Membrane</keyword>
<sequence length="122" mass="13110">MSFFANASHFIINGGTFIVVCLHTASPLTDSLVPYRGQHTELSSQGFPASTRPFTHSMPPLPSPNQAAPDTGITPMLILPAFMLAGHVLASISSLEESSESGRRRGGTRRVRSDPGFVPYVR</sequence>
<keyword evidence="4" id="KW-1185">Reference proteome</keyword>
<dbReference type="AlphaFoldDB" id="A0A8S0WSF7"/>
<keyword evidence="2" id="KW-1133">Transmembrane helix</keyword>
<gene>
    <name evidence="3" type="ORF">AAE3_LOCUS12071</name>
</gene>
<feature type="compositionally biased region" description="Polar residues" evidence="1">
    <location>
        <begin position="44"/>
        <end position="54"/>
    </location>
</feature>
<accession>A0A8S0WSF7</accession>
<dbReference type="Proteomes" id="UP000467700">
    <property type="component" value="Unassembled WGS sequence"/>
</dbReference>
<feature type="transmembrane region" description="Helical" evidence="2">
    <location>
        <begin position="73"/>
        <end position="95"/>
    </location>
</feature>
<name>A0A8S0WSF7_CYCAE</name>
<evidence type="ECO:0000313" key="4">
    <source>
        <dbReference type="Proteomes" id="UP000467700"/>
    </source>
</evidence>
<evidence type="ECO:0000313" key="3">
    <source>
        <dbReference type="EMBL" id="CAA7269787.1"/>
    </source>
</evidence>
<proteinExistence type="predicted"/>
<comment type="caution">
    <text evidence="3">The sequence shown here is derived from an EMBL/GenBank/DDBJ whole genome shotgun (WGS) entry which is preliminary data.</text>
</comment>
<feature type="region of interest" description="Disordered" evidence="1">
    <location>
        <begin position="44"/>
        <end position="69"/>
    </location>
</feature>